<dbReference type="Proteomes" id="UP000652013">
    <property type="component" value="Unassembled WGS sequence"/>
</dbReference>
<dbReference type="EMBL" id="BOOY01000029">
    <property type="protein sequence ID" value="GIJ04755.1"/>
    <property type="molecule type" value="Genomic_DNA"/>
</dbReference>
<comment type="caution">
    <text evidence="2">The sequence shown here is derived from an EMBL/GenBank/DDBJ whole genome shotgun (WGS) entry which is preliminary data.</text>
</comment>
<accession>A0A8J4DL73</accession>
<protein>
    <submittedName>
        <fullName evidence="2">Uncharacterized protein</fullName>
    </submittedName>
</protein>
<dbReference type="RefSeq" id="WP_203939975.1">
    <property type="nucleotide sequence ID" value="NZ_BAAAGJ010000005.1"/>
</dbReference>
<feature type="signal peptide" evidence="1">
    <location>
        <begin position="1"/>
        <end position="23"/>
    </location>
</feature>
<keyword evidence="3" id="KW-1185">Reference proteome</keyword>
<name>A0A8J4DL73_9ACTN</name>
<feature type="chain" id="PRO_5039205024" evidence="1">
    <location>
        <begin position="24"/>
        <end position="52"/>
    </location>
</feature>
<keyword evidence="1" id="KW-0732">Signal</keyword>
<proteinExistence type="predicted"/>
<reference evidence="2" key="1">
    <citation type="submission" date="2021-01" db="EMBL/GenBank/DDBJ databases">
        <title>Whole genome shotgun sequence of Spirilliplanes yamanashiensis NBRC 15828.</title>
        <authorList>
            <person name="Komaki H."/>
            <person name="Tamura T."/>
        </authorList>
    </citation>
    <scope>NUCLEOTIDE SEQUENCE</scope>
    <source>
        <strain evidence="2">NBRC 15828</strain>
    </source>
</reference>
<sequence>MRMRLVTAVAVAAAIFGVAPAVAGTVLSALGGDHVATSSSDEVTAAPGRSRA</sequence>
<organism evidence="2 3">
    <name type="scientific">Spirilliplanes yamanashiensis</name>
    <dbReference type="NCBI Taxonomy" id="42233"/>
    <lineage>
        <taxon>Bacteria</taxon>
        <taxon>Bacillati</taxon>
        <taxon>Actinomycetota</taxon>
        <taxon>Actinomycetes</taxon>
        <taxon>Micromonosporales</taxon>
        <taxon>Micromonosporaceae</taxon>
        <taxon>Spirilliplanes</taxon>
    </lineage>
</organism>
<gene>
    <name evidence="2" type="ORF">Sya03_41070</name>
</gene>
<dbReference type="AlphaFoldDB" id="A0A8J4DL73"/>
<evidence type="ECO:0000313" key="3">
    <source>
        <dbReference type="Proteomes" id="UP000652013"/>
    </source>
</evidence>
<evidence type="ECO:0000313" key="2">
    <source>
        <dbReference type="EMBL" id="GIJ04755.1"/>
    </source>
</evidence>
<evidence type="ECO:0000256" key="1">
    <source>
        <dbReference type="SAM" id="SignalP"/>
    </source>
</evidence>